<comment type="pathway">
    <text evidence="3">Amino-acid biosynthesis; L-methionine biosynthesis via de novo pathway.</text>
</comment>
<dbReference type="EMBL" id="JARBDR010000918">
    <property type="protein sequence ID" value="KAJ8302047.1"/>
    <property type="molecule type" value="Genomic_DNA"/>
</dbReference>
<dbReference type="PANTHER" id="PTHR11103:SF18">
    <property type="entry name" value="SLR1189 PROTEIN"/>
    <property type="match status" value="1"/>
</dbReference>
<gene>
    <name evidence="7" type="ORF">KUTeg_021034</name>
</gene>
<dbReference type="InterPro" id="IPR017226">
    <property type="entry name" value="BHMT-like"/>
</dbReference>
<keyword evidence="4" id="KW-0862">Zinc</keyword>
<reference evidence="7 8" key="1">
    <citation type="submission" date="2022-12" db="EMBL/GenBank/DDBJ databases">
        <title>Chromosome-level genome of Tegillarca granosa.</title>
        <authorList>
            <person name="Kim J."/>
        </authorList>
    </citation>
    <scope>NUCLEOTIDE SEQUENCE [LARGE SCALE GENOMIC DNA]</scope>
    <source>
        <strain evidence="7">Teg-2019</strain>
        <tissue evidence="7">Adductor muscle</tissue>
    </source>
</reference>
<organism evidence="7 8">
    <name type="scientific">Tegillarca granosa</name>
    <name type="common">Malaysian cockle</name>
    <name type="synonym">Anadara granosa</name>
    <dbReference type="NCBI Taxonomy" id="220873"/>
    <lineage>
        <taxon>Eukaryota</taxon>
        <taxon>Metazoa</taxon>
        <taxon>Spiralia</taxon>
        <taxon>Lophotrochozoa</taxon>
        <taxon>Mollusca</taxon>
        <taxon>Bivalvia</taxon>
        <taxon>Autobranchia</taxon>
        <taxon>Pteriomorphia</taxon>
        <taxon>Arcoida</taxon>
        <taxon>Arcoidea</taxon>
        <taxon>Arcidae</taxon>
        <taxon>Tegillarca</taxon>
    </lineage>
</organism>
<proteinExistence type="predicted"/>
<evidence type="ECO:0000256" key="3">
    <source>
        <dbReference type="ARBA" id="ARBA00034478"/>
    </source>
</evidence>
<evidence type="ECO:0000256" key="5">
    <source>
        <dbReference type="SAM" id="Coils"/>
    </source>
</evidence>
<feature type="binding site" evidence="4">
    <location>
        <position position="206"/>
    </location>
    <ligand>
        <name>Zn(2+)</name>
        <dbReference type="ChEBI" id="CHEBI:29105"/>
    </ligand>
</feature>
<evidence type="ECO:0000256" key="2">
    <source>
        <dbReference type="ARBA" id="ARBA00022679"/>
    </source>
</evidence>
<evidence type="ECO:0000259" key="6">
    <source>
        <dbReference type="PROSITE" id="PS50970"/>
    </source>
</evidence>
<keyword evidence="4" id="KW-0479">Metal-binding</keyword>
<keyword evidence="2 4" id="KW-0808">Transferase</keyword>
<sequence length="345" mass="37918">MLDRLKDGESIIVAEGFLFEMERRGYIKSGSFVPEVVLDHPEVLRGLHEEFAHAGSDVVLAYTYYAHRHKMRMIEREDELEKMNREALRIAREVADKTGTLMAGNICNTTVYQNGNQEATAAAKAMFKEQIEWAVEGGADFIVGETFLEYGEAALALEAIKEYGKGLPAVIMVAANTTDKLVDGVGVAEACKKLEDAGAAIVGLNCFRGPGTIMDLLKEVRAVCKGPLAALPVPYRTTKEEPTFFAINVPGTEQRAFPLELQTCLCTREDIAKFAKEAKALGTQYVGLCCGNAPNYLRIVAEEFGKHPPASDYSPEMHKHFVFGSEKIITDHYTKTVKSLITGKA</sequence>
<dbReference type="Gene3D" id="3.20.20.330">
    <property type="entry name" value="Homocysteine-binding-like domain"/>
    <property type="match status" value="1"/>
</dbReference>
<evidence type="ECO:0000256" key="4">
    <source>
        <dbReference type="PROSITE-ProRule" id="PRU00333"/>
    </source>
</evidence>
<evidence type="ECO:0000313" key="8">
    <source>
        <dbReference type="Proteomes" id="UP001217089"/>
    </source>
</evidence>
<dbReference type="PIRSF" id="PIRSF037505">
    <property type="entry name" value="Betaine_HMT"/>
    <property type="match status" value="1"/>
</dbReference>
<keyword evidence="8" id="KW-1185">Reference proteome</keyword>
<dbReference type="Proteomes" id="UP001217089">
    <property type="component" value="Unassembled WGS sequence"/>
</dbReference>
<keyword evidence="1 4" id="KW-0489">Methyltransferase</keyword>
<evidence type="ECO:0000313" key="7">
    <source>
        <dbReference type="EMBL" id="KAJ8302047.1"/>
    </source>
</evidence>
<keyword evidence="5" id="KW-0175">Coiled coil</keyword>
<protein>
    <recommendedName>
        <fullName evidence="6">Hcy-binding domain-containing protein</fullName>
    </recommendedName>
</protein>
<comment type="cofactor">
    <cofactor evidence="4">
        <name>Zn(2+)</name>
        <dbReference type="ChEBI" id="CHEBI:29105"/>
    </cofactor>
</comment>
<accession>A0ABQ9E9Q4</accession>
<name>A0ABQ9E9Q4_TEGGR</name>
<dbReference type="Pfam" id="PF02574">
    <property type="entry name" value="S-methyl_trans"/>
    <property type="match status" value="1"/>
</dbReference>
<dbReference type="PROSITE" id="PS50970">
    <property type="entry name" value="HCY"/>
    <property type="match status" value="1"/>
</dbReference>
<feature type="binding site" evidence="4">
    <location>
        <position position="289"/>
    </location>
    <ligand>
        <name>Zn(2+)</name>
        <dbReference type="ChEBI" id="CHEBI:29105"/>
    </ligand>
</feature>
<dbReference type="SUPFAM" id="SSF82282">
    <property type="entry name" value="Homocysteine S-methyltransferase"/>
    <property type="match status" value="1"/>
</dbReference>
<dbReference type="InterPro" id="IPR036589">
    <property type="entry name" value="HCY_dom_sf"/>
</dbReference>
<feature type="binding site" evidence="4">
    <location>
        <position position="290"/>
    </location>
    <ligand>
        <name>Zn(2+)</name>
        <dbReference type="ChEBI" id="CHEBI:29105"/>
    </ligand>
</feature>
<feature type="domain" description="Hcy-binding" evidence="6">
    <location>
        <begin position="1"/>
        <end position="304"/>
    </location>
</feature>
<feature type="coiled-coil region" evidence="5">
    <location>
        <begin position="66"/>
        <end position="93"/>
    </location>
</feature>
<evidence type="ECO:0000256" key="1">
    <source>
        <dbReference type="ARBA" id="ARBA00022603"/>
    </source>
</evidence>
<dbReference type="PANTHER" id="PTHR11103">
    <property type="entry name" value="SLR1189 PROTEIN"/>
    <property type="match status" value="1"/>
</dbReference>
<dbReference type="InterPro" id="IPR003726">
    <property type="entry name" value="HCY_dom"/>
</dbReference>
<comment type="caution">
    <text evidence="7">The sequence shown here is derived from an EMBL/GenBank/DDBJ whole genome shotgun (WGS) entry which is preliminary data.</text>
</comment>